<feature type="non-terminal residue" evidence="2">
    <location>
        <position position="170"/>
    </location>
</feature>
<dbReference type="OrthoDB" id="927596at2759"/>
<name>A0A9N7NA64_STRHE</name>
<reference evidence="2" key="1">
    <citation type="submission" date="2019-12" db="EMBL/GenBank/DDBJ databases">
        <authorList>
            <person name="Scholes J."/>
        </authorList>
    </citation>
    <scope>NUCLEOTIDE SEQUENCE</scope>
</reference>
<dbReference type="EMBL" id="CACSLK010027388">
    <property type="protein sequence ID" value="CAA0826223.1"/>
    <property type="molecule type" value="Genomic_DNA"/>
</dbReference>
<dbReference type="AlphaFoldDB" id="A0A9N7NA64"/>
<proteinExistence type="predicted"/>
<protein>
    <submittedName>
        <fullName evidence="2">Uncharacterized protein</fullName>
    </submittedName>
</protein>
<comment type="caution">
    <text evidence="2">The sequence shown here is derived from an EMBL/GenBank/DDBJ whole genome shotgun (WGS) entry which is preliminary data.</text>
</comment>
<evidence type="ECO:0000256" key="1">
    <source>
        <dbReference type="SAM" id="MobiDB-lite"/>
    </source>
</evidence>
<evidence type="ECO:0000313" key="3">
    <source>
        <dbReference type="Proteomes" id="UP001153555"/>
    </source>
</evidence>
<dbReference type="Proteomes" id="UP001153555">
    <property type="component" value="Unassembled WGS sequence"/>
</dbReference>
<keyword evidence="3" id="KW-1185">Reference proteome</keyword>
<feature type="non-terminal residue" evidence="2">
    <location>
        <position position="1"/>
    </location>
</feature>
<sequence length="170" mass="19302">TMKSPSPMPEQEMAGLHDDAGFLTHPSSAIVVYEERQLPPTKIEMENTVEDDPAAAIELENTDEDDSSTAIEMEISDEDDPPESPKGRGHRKKRKAVVLRTPWRNIEKRKKFTTVTEYDPHRPVDPVKFEDLQTWLMNSTESAEVELSCGGVARKKYFDDLVNDGWLTNE</sequence>
<feature type="region of interest" description="Disordered" evidence="1">
    <location>
        <begin position="41"/>
        <end position="95"/>
    </location>
</feature>
<accession>A0A9N7NA64</accession>
<gene>
    <name evidence="2" type="ORF">SHERM_22609</name>
</gene>
<feature type="region of interest" description="Disordered" evidence="1">
    <location>
        <begin position="1"/>
        <end position="22"/>
    </location>
</feature>
<organism evidence="2 3">
    <name type="scientific">Striga hermonthica</name>
    <name type="common">Purple witchweed</name>
    <name type="synonym">Buchnera hermonthica</name>
    <dbReference type="NCBI Taxonomy" id="68872"/>
    <lineage>
        <taxon>Eukaryota</taxon>
        <taxon>Viridiplantae</taxon>
        <taxon>Streptophyta</taxon>
        <taxon>Embryophyta</taxon>
        <taxon>Tracheophyta</taxon>
        <taxon>Spermatophyta</taxon>
        <taxon>Magnoliopsida</taxon>
        <taxon>eudicotyledons</taxon>
        <taxon>Gunneridae</taxon>
        <taxon>Pentapetalae</taxon>
        <taxon>asterids</taxon>
        <taxon>lamiids</taxon>
        <taxon>Lamiales</taxon>
        <taxon>Orobanchaceae</taxon>
        <taxon>Buchnereae</taxon>
        <taxon>Striga</taxon>
    </lineage>
</organism>
<evidence type="ECO:0000313" key="2">
    <source>
        <dbReference type="EMBL" id="CAA0826223.1"/>
    </source>
</evidence>